<keyword evidence="3" id="KW-0804">Transcription</keyword>
<organism evidence="5 6">
    <name type="scientific">Pantoea rodasii</name>
    <dbReference type="NCBI Taxonomy" id="1076549"/>
    <lineage>
        <taxon>Bacteria</taxon>
        <taxon>Pseudomonadati</taxon>
        <taxon>Pseudomonadota</taxon>
        <taxon>Gammaproteobacteria</taxon>
        <taxon>Enterobacterales</taxon>
        <taxon>Erwiniaceae</taxon>
        <taxon>Pantoea</taxon>
    </lineage>
</organism>
<dbReference type="Pfam" id="PF20240">
    <property type="entry name" value="DUF6597"/>
    <property type="match status" value="1"/>
</dbReference>
<gene>
    <name evidence="5" type="ORF">QU24_25915</name>
</gene>
<dbReference type="InterPro" id="IPR050204">
    <property type="entry name" value="AraC_XylS_family_regulators"/>
</dbReference>
<dbReference type="InterPro" id="IPR046532">
    <property type="entry name" value="DUF6597"/>
</dbReference>
<name>A0A0B1R1X6_9GAMM</name>
<dbReference type="Gene3D" id="1.10.10.60">
    <property type="entry name" value="Homeodomain-like"/>
    <property type="match status" value="1"/>
</dbReference>
<dbReference type="EMBL" id="JTJJ01000155">
    <property type="protein sequence ID" value="KHJ65172.1"/>
    <property type="molecule type" value="Genomic_DNA"/>
</dbReference>
<feature type="domain" description="HTH araC/xylS-type" evidence="4">
    <location>
        <begin position="161"/>
        <end position="263"/>
    </location>
</feature>
<dbReference type="Pfam" id="PF12833">
    <property type="entry name" value="HTH_18"/>
    <property type="match status" value="1"/>
</dbReference>
<reference evidence="5 6" key="1">
    <citation type="submission" date="2014-11" db="EMBL/GenBank/DDBJ databases">
        <title>Genome sequencing of Pantoea rodasii ND03.</title>
        <authorList>
            <person name="Muhamad Yunos N.Y."/>
            <person name="Chan K.-G."/>
        </authorList>
    </citation>
    <scope>NUCLEOTIDE SEQUENCE [LARGE SCALE GENOMIC DNA]</scope>
    <source>
        <strain evidence="5 6">ND03</strain>
    </source>
</reference>
<accession>A0A0B1R1X6</accession>
<dbReference type="GO" id="GO:0043565">
    <property type="term" value="F:sequence-specific DNA binding"/>
    <property type="evidence" value="ECO:0007669"/>
    <property type="project" value="InterPro"/>
</dbReference>
<evidence type="ECO:0000256" key="3">
    <source>
        <dbReference type="ARBA" id="ARBA00023163"/>
    </source>
</evidence>
<evidence type="ECO:0000256" key="2">
    <source>
        <dbReference type="ARBA" id="ARBA00023125"/>
    </source>
</evidence>
<protein>
    <submittedName>
        <fullName evidence="5">AraC family transcriptional regulator</fullName>
    </submittedName>
</protein>
<evidence type="ECO:0000259" key="4">
    <source>
        <dbReference type="PROSITE" id="PS01124"/>
    </source>
</evidence>
<evidence type="ECO:0000313" key="5">
    <source>
        <dbReference type="EMBL" id="KHJ65172.1"/>
    </source>
</evidence>
<comment type="caution">
    <text evidence="5">The sequence shown here is derived from an EMBL/GenBank/DDBJ whole genome shotgun (WGS) entry which is preliminary data.</text>
</comment>
<dbReference type="PANTHER" id="PTHR46796">
    <property type="entry name" value="HTH-TYPE TRANSCRIPTIONAL ACTIVATOR RHAS-RELATED"/>
    <property type="match status" value="1"/>
</dbReference>
<sequence>MTHFPLYRHRGFQPEQPWFVLNAAQHYSLIASDNPAISHFYSFEVAQHASMTLAIPDGCVDIVFDCDAQHPSARVCGTTLEARGADMQHNHHYFGVRFAPGIIPDFLDVMAEEIPDSEFSFLDVVPDARLAFEQIVQARDFSRQIALFNAHFTPRLVRKASSVTSLIIQTMRKLNGNIRVDQLEALTGYSCRTIQRQFRQDTGLSPKAFSRILRCQSAINTIHSRQELSFSDLAFDLGFSDQSHFLREFKKFVSTTPCDYQRRIAHDDYFHRLRFTEH</sequence>
<dbReference type="SMART" id="SM00342">
    <property type="entry name" value="HTH_ARAC"/>
    <property type="match status" value="1"/>
</dbReference>
<dbReference type="InterPro" id="IPR009057">
    <property type="entry name" value="Homeodomain-like_sf"/>
</dbReference>
<dbReference type="AlphaFoldDB" id="A0A0B1R1X6"/>
<dbReference type="GO" id="GO:0003700">
    <property type="term" value="F:DNA-binding transcription factor activity"/>
    <property type="evidence" value="ECO:0007669"/>
    <property type="project" value="InterPro"/>
</dbReference>
<dbReference type="RefSeq" id="WP_039337114.1">
    <property type="nucleotide sequence ID" value="NZ_JTJJ01000155.1"/>
</dbReference>
<evidence type="ECO:0000313" key="6">
    <source>
        <dbReference type="Proteomes" id="UP000030853"/>
    </source>
</evidence>
<keyword evidence="1" id="KW-0805">Transcription regulation</keyword>
<dbReference type="Proteomes" id="UP000030853">
    <property type="component" value="Unassembled WGS sequence"/>
</dbReference>
<dbReference type="InterPro" id="IPR018060">
    <property type="entry name" value="HTH_AraC"/>
</dbReference>
<dbReference type="SUPFAM" id="SSF46689">
    <property type="entry name" value="Homeodomain-like"/>
    <property type="match status" value="1"/>
</dbReference>
<keyword evidence="2" id="KW-0238">DNA-binding</keyword>
<evidence type="ECO:0000256" key="1">
    <source>
        <dbReference type="ARBA" id="ARBA00023015"/>
    </source>
</evidence>
<proteinExistence type="predicted"/>
<dbReference type="PROSITE" id="PS01124">
    <property type="entry name" value="HTH_ARAC_FAMILY_2"/>
    <property type="match status" value="1"/>
</dbReference>